<comment type="caution">
    <text evidence="2">The sequence shown here is derived from an EMBL/GenBank/DDBJ whole genome shotgun (WGS) entry which is preliminary data.</text>
</comment>
<feature type="domain" description="TLDc" evidence="1">
    <location>
        <begin position="356"/>
        <end position="593"/>
    </location>
</feature>
<dbReference type="PROSITE" id="PS51886">
    <property type="entry name" value="TLDC"/>
    <property type="match status" value="1"/>
</dbReference>
<evidence type="ECO:0000313" key="3">
    <source>
        <dbReference type="Proteomes" id="UP001321760"/>
    </source>
</evidence>
<reference evidence="2" key="2">
    <citation type="submission" date="2023-05" db="EMBL/GenBank/DDBJ databases">
        <authorList>
            <consortium name="Lawrence Berkeley National Laboratory"/>
            <person name="Steindorff A."/>
            <person name="Hensen N."/>
            <person name="Bonometti L."/>
            <person name="Westerberg I."/>
            <person name="Brannstrom I.O."/>
            <person name="Guillou S."/>
            <person name="Cros-Aarteil S."/>
            <person name="Calhoun S."/>
            <person name="Haridas S."/>
            <person name="Kuo A."/>
            <person name="Mondo S."/>
            <person name="Pangilinan J."/>
            <person name="Riley R."/>
            <person name="Labutti K."/>
            <person name="Andreopoulos B."/>
            <person name="Lipzen A."/>
            <person name="Chen C."/>
            <person name="Yanf M."/>
            <person name="Daum C."/>
            <person name="Ng V."/>
            <person name="Clum A."/>
            <person name="Ohm R."/>
            <person name="Martin F."/>
            <person name="Silar P."/>
            <person name="Natvig D."/>
            <person name="Lalanne C."/>
            <person name="Gautier V."/>
            <person name="Ament-Velasquez S.L."/>
            <person name="Kruys A."/>
            <person name="Hutchinson M.I."/>
            <person name="Powell A.J."/>
            <person name="Barry K."/>
            <person name="Miller A.N."/>
            <person name="Grigoriev I.V."/>
            <person name="Debuchy R."/>
            <person name="Gladieux P."/>
            <person name="Thoren M.H."/>
            <person name="Johannesson H."/>
        </authorList>
    </citation>
    <scope>NUCLEOTIDE SEQUENCE</scope>
    <source>
        <strain evidence="2">PSN243</strain>
    </source>
</reference>
<proteinExistence type="predicted"/>
<dbReference type="Proteomes" id="UP001321760">
    <property type="component" value="Unassembled WGS sequence"/>
</dbReference>
<reference evidence="2" key="1">
    <citation type="journal article" date="2023" name="Mol. Phylogenet. Evol.">
        <title>Genome-scale phylogeny and comparative genomics of the fungal order Sordariales.</title>
        <authorList>
            <person name="Hensen N."/>
            <person name="Bonometti L."/>
            <person name="Westerberg I."/>
            <person name="Brannstrom I.O."/>
            <person name="Guillou S."/>
            <person name="Cros-Aarteil S."/>
            <person name="Calhoun S."/>
            <person name="Haridas S."/>
            <person name="Kuo A."/>
            <person name="Mondo S."/>
            <person name="Pangilinan J."/>
            <person name="Riley R."/>
            <person name="LaButti K."/>
            <person name="Andreopoulos B."/>
            <person name="Lipzen A."/>
            <person name="Chen C."/>
            <person name="Yan M."/>
            <person name="Daum C."/>
            <person name="Ng V."/>
            <person name="Clum A."/>
            <person name="Steindorff A."/>
            <person name="Ohm R.A."/>
            <person name="Martin F."/>
            <person name="Silar P."/>
            <person name="Natvig D.O."/>
            <person name="Lalanne C."/>
            <person name="Gautier V."/>
            <person name="Ament-Velasquez S.L."/>
            <person name="Kruys A."/>
            <person name="Hutchinson M.I."/>
            <person name="Powell A.J."/>
            <person name="Barry K."/>
            <person name="Miller A.N."/>
            <person name="Grigoriev I.V."/>
            <person name="Debuchy R."/>
            <person name="Gladieux P."/>
            <person name="Hiltunen Thoren M."/>
            <person name="Johannesson H."/>
        </authorList>
    </citation>
    <scope>NUCLEOTIDE SEQUENCE</scope>
    <source>
        <strain evidence="2">PSN243</strain>
    </source>
</reference>
<protein>
    <recommendedName>
        <fullName evidence="1">TLDc domain-containing protein</fullName>
    </recommendedName>
</protein>
<evidence type="ECO:0000259" key="1">
    <source>
        <dbReference type="PROSITE" id="PS51886"/>
    </source>
</evidence>
<evidence type="ECO:0000313" key="2">
    <source>
        <dbReference type="EMBL" id="KAK4452545.1"/>
    </source>
</evidence>
<dbReference type="InterPro" id="IPR006571">
    <property type="entry name" value="TLDc_dom"/>
</dbReference>
<accession>A0AAV9GW31</accession>
<dbReference type="AlphaFoldDB" id="A0AAV9GW31"/>
<gene>
    <name evidence="2" type="ORF">QBC34DRAFT_455322</name>
</gene>
<sequence length="595" mass="65940">MPLPCDDWEYQMVDRLVAQGKLSPEFVMKQLDNTIQNLFEIGPQAKYELNRVFDLAANQDLLTETALLTVLQAKTAIKLSPKLVEANEMIFSAIRCLADLPFGPNNRPRRDGITLPQVYRALAWILPDHARHIFVEDNFSRVRTLADHRRLIFQGFASRHGSPFYEASIARKLAARNAFDCHDRIEHVADLCAMNYDDGGDEIFHDLLEILYSSQDQMLNPCIAPATKDAFRPLANEMSTEHDLPTLRTLAIPSNCFVALVRLLLAMQFPPPAAGEDPTELSHFTSAAVSICAAFTATDTPHLITHPPFDHGLHKLAPYLFDSLYRFLSVTFLGQNNLVDIPRPSREVPSRPSSDGILTLPLAAQLATFLSWNVDYTSLTCHARFKPEDAPENVSALLKALIPPSGFEPPSILLLQGFSAATSEPVVFGFFTPSPDKDGKAIQDVSPPNYIGVENCALFQLAPVHEVFRGTVGKAGWSVADDKTIVFGDVGAGASVTVTLATPSALSAKDHATGGEEGKKRSLGRVTAQQVVVSGEEEDPDETRGWDREDGWFEKVKARKEREKQGWTFEADERRGDLMVEFEVELVEVWSGRQE</sequence>
<organism evidence="2 3">
    <name type="scientific">Podospora aff. communis PSN243</name>
    <dbReference type="NCBI Taxonomy" id="3040156"/>
    <lineage>
        <taxon>Eukaryota</taxon>
        <taxon>Fungi</taxon>
        <taxon>Dikarya</taxon>
        <taxon>Ascomycota</taxon>
        <taxon>Pezizomycotina</taxon>
        <taxon>Sordariomycetes</taxon>
        <taxon>Sordariomycetidae</taxon>
        <taxon>Sordariales</taxon>
        <taxon>Podosporaceae</taxon>
        <taxon>Podospora</taxon>
    </lineage>
</organism>
<name>A0AAV9GW31_9PEZI</name>
<dbReference type="EMBL" id="MU865923">
    <property type="protein sequence ID" value="KAK4452545.1"/>
    <property type="molecule type" value="Genomic_DNA"/>
</dbReference>
<keyword evidence="3" id="KW-1185">Reference proteome</keyword>